<dbReference type="HOGENOM" id="CLU_045835_1_0_1"/>
<dbReference type="InterPro" id="IPR006620">
    <property type="entry name" value="Pro_4_hyd_alph"/>
</dbReference>
<dbReference type="OMA" id="CQAFVDE"/>
<dbReference type="RefSeq" id="XP_009027661.1">
    <property type="nucleotide sequence ID" value="XM_009029413.1"/>
</dbReference>
<keyword evidence="10" id="KW-1185">Reference proteome</keyword>
<evidence type="ECO:0000256" key="4">
    <source>
        <dbReference type="ARBA" id="ARBA00022964"/>
    </source>
</evidence>
<evidence type="ECO:0000313" key="10">
    <source>
        <dbReference type="Proteomes" id="UP000015101"/>
    </source>
</evidence>
<keyword evidence="6" id="KW-0408">Iron</keyword>
<dbReference type="CTD" id="20200574"/>
<organism evidence="9 10">
    <name type="scientific">Helobdella robusta</name>
    <name type="common">Californian leech</name>
    <dbReference type="NCBI Taxonomy" id="6412"/>
    <lineage>
        <taxon>Eukaryota</taxon>
        <taxon>Metazoa</taxon>
        <taxon>Spiralia</taxon>
        <taxon>Lophotrochozoa</taxon>
        <taxon>Annelida</taxon>
        <taxon>Clitellata</taxon>
        <taxon>Hirudinea</taxon>
        <taxon>Rhynchobdellida</taxon>
        <taxon>Glossiphoniidae</taxon>
        <taxon>Helobdella</taxon>
    </lineage>
</organism>
<dbReference type="GeneID" id="20200574"/>
<dbReference type="PANTHER" id="PTHR24014:SF4">
    <property type="entry name" value="2-OXOGLUTARATE AND IRON-DEPENDENT OXYGENASE DOMAIN-CONTAINING PROTEIN 2"/>
    <property type="match status" value="1"/>
</dbReference>
<dbReference type="Proteomes" id="UP000015101">
    <property type="component" value="Unassembled WGS sequence"/>
</dbReference>
<gene>
    <name evidence="9" type="primary">20200574</name>
    <name evidence="8" type="ORF">HELRODRAFT_164480</name>
</gene>
<dbReference type="SMART" id="SM00702">
    <property type="entry name" value="P4Hc"/>
    <property type="match status" value="1"/>
</dbReference>
<dbReference type="EMBL" id="AMQM01001671">
    <property type="status" value="NOT_ANNOTATED_CDS"/>
    <property type="molecule type" value="Genomic_DNA"/>
</dbReference>
<evidence type="ECO:0000313" key="8">
    <source>
        <dbReference type="EMBL" id="ESN94615.1"/>
    </source>
</evidence>
<dbReference type="InParanoid" id="T1EVH4"/>
<comment type="cofactor">
    <cofactor evidence="1">
        <name>L-ascorbate</name>
        <dbReference type="ChEBI" id="CHEBI:38290"/>
    </cofactor>
</comment>
<keyword evidence="4" id="KW-0223">Dioxygenase</keyword>
<reference evidence="10" key="1">
    <citation type="submission" date="2012-12" db="EMBL/GenBank/DDBJ databases">
        <authorList>
            <person name="Hellsten U."/>
            <person name="Grimwood J."/>
            <person name="Chapman J.A."/>
            <person name="Shapiro H."/>
            <person name="Aerts A."/>
            <person name="Otillar R.P."/>
            <person name="Terry A.Y."/>
            <person name="Boore J.L."/>
            <person name="Simakov O."/>
            <person name="Marletaz F."/>
            <person name="Cho S.-J."/>
            <person name="Edsinger-Gonzales E."/>
            <person name="Havlak P."/>
            <person name="Kuo D.-H."/>
            <person name="Larsson T."/>
            <person name="Lv J."/>
            <person name="Arendt D."/>
            <person name="Savage R."/>
            <person name="Osoegawa K."/>
            <person name="de Jong P."/>
            <person name="Lindberg D.R."/>
            <person name="Seaver E.C."/>
            <person name="Weisblat D.A."/>
            <person name="Putnam N.H."/>
            <person name="Grigoriev I.V."/>
            <person name="Rokhsar D.S."/>
        </authorList>
    </citation>
    <scope>NUCLEOTIDE SEQUENCE</scope>
</reference>
<sequence length="377" mass="43530">MSTLRNNLVCQCYLTNNYYIEIKGQSYHITYLDEVHLREVTLSKLSLNLTEEEIKQILNELDTEKNRRLKVFCSSQERKQMILDKYVPKLIHVYTFKESYLDKKFLKLVSLCKDPTASNEDVFKSVEVIRGTKDMYRIPVFTQEFCTDLLNELENFKLSDMPKGRPNSMNHYGILLDEVGFYENLINPLRESYLDPVSSRLFFDYLKIPDKNSIDEQESKDEVTNSVKHHKYYSLDSQKAFIVNYKVGEDVDLAPHYDNSEITFNISLDGNVTTAATKNKNNEEIDIALSNFENGEVYFELKVGETALRYISLAHVKGSAIVHRGSLIHGAHPITRGNRSNMVIWARCSKIRNQKCPMCKSMPRLKEIPGIGDGFSI</sequence>
<evidence type="ECO:0000259" key="7">
    <source>
        <dbReference type="PROSITE" id="PS51471"/>
    </source>
</evidence>
<dbReference type="GO" id="GO:0016705">
    <property type="term" value="F:oxidoreductase activity, acting on paired donors, with incorporation or reduction of molecular oxygen"/>
    <property type="evidence" value="ECO:0007669"/>
    <property type="project" value="InterPro"/>
</dbReference>
<dbReference type="GO" id="GO:0031418">
    <property type="term" value="F:L-ascorbic acid binding"/>
    <property type="evidence" value="ECO:0007669"/>
    <property type="project" value="UniProtKB-KW"/>
</dbReference>
<dbReference type="GO" id="GO:0051213">
    <property type="term" value="F:dioxygenase activity"/>
    <property type="evidence" value="ECO:0007669"/>
    <property type="project" value="UniProtKB-KW"/>
</dbReference>
<dbReference type="STRING" id="6412.T1EVH4"/>
<evidence type="ECO:0000313" key="9">
    <source>
        <dbReference type="EnsemblMetazoa" id="HelroP164480"/>
    </source>
</evidence>
<dbReference type="Pfam" id="PF25238">
    <property type="entry name" value="OGFOD2-like"/>
    <property type="match status" value="1"/>
</dbReference>
<evidence type="ECO:0000256" key="5">
    <source>
        <dbReference type="ARBA" id="ARBA00023002"/>
    </source>
</evidence>
<dbReference type="KEGG" id="hro:HELRODRAFT_164480"/>
<dbReference type="InterPro" id="IPR005123">
    <property type="entry name" value="Oxoglu/Fe-dep_dioxygenase_dom"/>
</dbReference>
<evidence type="ECO:0000256" key="2">
    <source>
        <dbReference type="ARBA" id="ARBA00022723"/>
    </source>
</evidence>
<protein>
    <recommendedName>
        <fullName evidence="7">Fe2OG dioxygenase domain-containing protein</fullName>
    </recommendedName>
</protein>
<dbReference type="PROSITE" id="PS51471">
    <property type="entry name" value="FE2OG_OXY"/>
    <property type="match status" value="1"/>
</dbReference>
<keyword evidence="3" id="KW-0847">Vitamin C</keyword>
<evidence type="ECO:0000256" key="3">
    <source>
        <dbReference type="ARBA" id="ARBA00022896"/>
    </source>
</evidence>
<feature type="domain" description="Fe2OG dioxygenase" evidence="7">
    <location>
        <begin position="236"/>
        <end position="348"/>
    </location>
</feature>
<keyword evidence="2" id="KW-0479">Metal-binding</keyword>
<keyword evidence="5" id="KW-0560">Oxidoreductase</keyword>
<dbReference type="PANTHER" id="PTHR24014">
    <property type="entry name" value="2-OXOGLUTARATE AND IRON-DEPENDENT OXYGENASE DOMAIN-CONTAINING PROTEIN 2"/>
    <property type="match status" value="1"/>
</dbReference>
<name>T1EVH4_HELRO</name>
<dbReference type="Gene3D" id="2.60.120.620">
    <property type="entry name" value="q2cbj1_9rhob like domain"/>
    <property type="match status" value="1"/>
</dbReference>
<dbReference type="GO" id="GO:0005506">
    <property type="term" value="F:iron ion binding"/>
    <property type="evidence" value="ECO:0007669"/>
    <property type="project" value="InterPro"/>
</dbReference>
<dbReference type="EMBL" id="KB097571">
    <property type="protein sequence ID" value="ESN94615.1"/>
    <property type="molecule type" value="Genomic_DNA"/>
</dbReference>
<dbReference type="eggNOG" id="KOG1971">
    <property type="taxonomic scope" value="Eukaryota"/>
</dbReference>
<dbReference type="EnsemblMetazoa" id="HelroT164480">
    <property type="protein sequence ID" value="HelroP164480"/>
    <property type="gene ID" value="HelroG164480"/>
</dbReference>
<proteinExistence type="predicted"/>
<accession>T1EVH4</accession>
<evidence type="ECO:0000256" key="6">
    <source>
        <dbReference type="ARBA" id="ARBA00023004"/>
    </source>
</evidence>
<reference evidence="9" key="3">
    <citation type="submission" date="2015-06" db="UniProtKB">
        <authorList>
            <consortium name="EnsemblMetazoa"/>
        </authorList>
    </citation>
    <scope>IDENTIFICATION</scope>
</reference>
<dbReference type="AlphaFoldDB" id="T1EVH4"/>
<dbReference type="OrthoDB" id="1736837at2759"/>
<reference evidence="8 10" key="2">
    <citation type="journal article" date="2013" name="Nature">
        <title>Insights into bilaterian evolution from three spiralian genomes.</title>
        <authorList>
            <person name="Simakov O."/>
            <person name="Marletaz F."/>
            <person name="Cho S.J."/>
            <person name="Edsinger-Gonzales E."/>
            <person name="Havlak P."/>
            <person name="Hellsten U."/>
            <person name="Kuo D.H."/>
            <person name="Larsson T."/>
            <person name="Lv J."/>
            <person name="Arendt D."/>
            <person name="Savage R."/>
            <person name="Osoegawa K."/>
            <person name="de Jong P."/>
            <person name="Grimwood J."/>
            <person name="Chapman J.A."/>
            <person name="Shapiro H."/>
            <person name="Aerts A."/>
            <person name="Otillar R.P."/>
            <person name="Terry A.Y."/>
            <person name="Boore J.L."/>
            <person name="Grigoriev I.V."/>
            <person name="Lindberg D.R."/>
            <person name="Seaver E.C."/>
            <person name="Weisblat D.A."/>
            <person name="Putnam N.H."/>
            <person name="Rokhsar D.S."/>
        </authorList>
    </citation>
    <scope>NUCLEOTIDE SEQUENCE</scope>
</reference>
<evidence type="ECO:0000256" key="1">
    <source>
        <dbReference type="ARBA" id="ARBA00001961"/>
    </source>
</evidence>